<organism evidence="2 3">
    <name type="scientific">Saponaria officinalis</name>
    <name type="common">Common soapwort</name>
    <name type="synonym">Lychnis saponaria</name>
    <dbReference type="NCBI Taxonomy" id="3572"/>
    <lineage>
        <taxon>Eukaryota</taxon>
        <taxon>Viridiplantae</taxon>
        <taxon>Streptophyta</taxon>
        <taxon>Embryophyta</taxon>
        <taxon>Tracheophyta</taxon>
        <taxon>Spermatophyta</taxon>
        <taxon>Magnoliopsida</taxon>
        <taxon>eudicotyledons</taxon>
        <taxon>Gunneridae</taxon>
        <taxon>Pentapetalae</taxon>
        <taxon>Caryophyllales</taxon>
        <taxon>Caryophyllaceae</taxon>
        <taxon>Caryophylleae</taxon>
        <taxon>Saponaria</taxon>
    </lineage>
</organism>
<evidence type="ECO:0000313" key="2">
    <source>
        <dbReference type="EMBL" id="KAK9723482.1"/>
    </source>
</evidence>
<proteinExistence type="predicted"/>
<gene>
    <name evidence="2" type="ORF">RND81_05G001400</name>
</gene>
<evidence type="ECO:0000313" key="3">
    <source>
        <dbReference type="Proteomes" id="UP001443914"/>
    </source>
</evidence>
<dbReference type="Proteomes" id="UP001443914">
    <property type="component" value="Unassembled WGS sequence"/>
</dbReference>
<name>A0AAW1KQ65_SAPOF</name>
<accession>A0AAW1KQ65</accession>
<dbReference type="AlphaFoldDB" id="A0AAW1KQ65"/>
<reference evidence="2" key="1">
    <citation type="submission" date="2024-03" db="EMBL/GenBank/DDBJ databases">
        <title>WGS assembly of Saponaria officinalis var. Norfolk2.</title>
        <authorList>
            <person name="Jenkins J."/>
            <person name="Shu S."/>
            <person name="Grimwood J."/>
            <person name="Barry K."/>
            <person name="Goodstein D."/>
            <person name="Schmutz J."/>
            <person name="Leebens-Mack J."/>
            <person name="Osbourn A."/>
        </authorList>
    </citation>
    <scope>NUCLEOTIDE SEQUENCE [LARGE SCALE GENOMIC DNA]</scope>
    <source>
        <strain evidence="2">JIC</strain>
    </source>
</reference>
<dbReference type="EMBL" id="JBDFQZ010000005">
    <property type="protein sequence ID" value="KAK9723482.1"/>
    <property type="molecule type" value="Genomic_DNA"/>
</dbReference>
<protein>
    <submittedName>
        <fullName evidence="2">Uncharacterized protein</fullName>
    </submittedName>
</protein>
<evidence type="ECO:0000256" key="1">
    <source>
        <dbReference type="SAM" id="MobiDB-lite"/>
    </source>
</evidence>
<feature type="region of interest" description="Disordered" evidence="1">
    <location>
        <begin position="104"/>
        <end position="130"/>
    </location>
</feature>
<comment type="caution">
    <text evidence="2">The sequence shown here is derived from an EMBL/GenBank/DDBJ whole genome shotgun (WGS) entry which is preliminary data.</text>
</comment>
<keyword evidence="3" id="KW-1185">Reference proteome</keyword>
<feature type="compositionally biased region" description="Polar residues" evidence="1">
    <location>
        <begin position="107"/>
        <end position="118"/>
    </location>
</feature>
<sequence>MTKFGTFKPECTGHFTATMGLPCAHMMNQVKEGVLVLDSIDPQWRIDTVCLNNLVVGVQNEDDGISGLCSKLLDKYQEVPMGEKKEIEEKLKLMLNTTNPILFEPDIQTSKGRPQGSLNKRKEPISSTKRHPSEFEIVEMSMTTKNKQKTAHPGDETQSVFGVSNSLELNSGSQLFGIDLNSYISTNYPFPLNSL</sequence>